<name>A0AAQ1RWD7_9FIRM</name>
<feature type="region of interest" description="Disordered" evidence="1">
    <location>
        <begin position="188"/>
        <end position="209"/>
    </location>
</feature>
<feature type="compositionally biased region" description="Basic and acidic residues" evidence="1">
    <location>
        <begin position="110"/>
        <end position="121"/>
    </location>
</feature>
<evidence type="ECO:0000313" key="3">
    <source>
        <dbReference type="Proteomes" id="UP000184089"/>
    </source>
</evidence>
<sequence>MLESGLPSQNGGSVLRGRALSSPQKSGVHWGGEGRSLIFSEPFGAFETAAWSPPWKGPFADHWEKSCAGIGMIWRGGVDGKGVEWISTALGEQRGKAFFSSGRLPRRSRRGEIGPERRHSADSSAKSPGCGDLPCPSLSLRGGEKREDRTGVEHGRPLFLHKRALPAVCECHFFGSFICFSVRGRRGGPTAEDGPLERDGQSRLFSPYRGPFREAAAGRAVVGKKGTKGSHPP</sequence>
<evidence type="ECO:0000313" key="2">
    <source>
        <dbReference type="EMBL" id="SHG23195.1"/>
    </source>
</evidence>
<feature type="region of interest" description="Disordered" evidence="1">
    <location>
        <begin position="101"/>
        <end position="152"/>
    </location>
</feature>
<feature type="compositionally biased region" description="Basic and acidic residues" evidence="1">
    <location>
        <begin position="142"/>
        <end position="152"/>
    </location>
</feature>
<dbReference type="EMBL" id="FQVY01000002">
    <property type="protein sequence ID" value="SHG23195.1"/>
    <property type="molecule type" value="Genomic_DNA"/>
</dbReference>
<proteinExistence type="predicted"/>
<dbReference type="AlphaFoldDB" id="A0AAQ1RWD7"/>
<gene>
    <name evidence="2" type="ORF">SAMN05444424_1976</name>
</gene>
<reference evidence="3" key="1">
    <citation type="submission" date="2016-11" db="EMBL/GenBank/DDBJ databases">
        <authorList>
            <person name="Jaros S."/>
            <person name="Januszkiewicz K."/>
            <person name="Wedrychowicz H."/>
        </authorList>
    </citation>
    <scope>NUCLEOTIDE SEQUENCE [LARGE SCALE GENOMIC DNA]</scope>
    <source>
        <strain evidence="3">DSM 4029</strain>
    </source>
</reference>
<accession>A0AAQ1RWD7</accession>
<evidence type="ECO:0000256" key="1">
    <source>
        <dbReference type="SAM" id="MobiDB-lite"/>
    </source>
</evidence>
<comment type="caution">
    <text evidence="2">The sequence shown here is derived from an EMBL/GenBank/DDBJ whole genome shotgun (WGS) entry which is preliminary data.</text>
</comment>
<protein>
    <submittedName>
        <fullName evidence="2">Uncharacterized protein</fullName>
    </submittedName>
</protein>
<dbReference type="Proteomes" id="UP000184089">
    <property type="component" value="Unassembled WGS sequence"/>
</dbReference>
<feature type="region of interest" description="Disordered" evidence="1">
    <location>
        <begin position="1"/>
        <end position="27"/>
    </location>
</feature>
<organism evidence="2 3">
    <name type="scientific">Bittarella massiliensis</name>
    <name type="common">ex Durand et al. 2017</name>
    <dbReference type="NCBI Taxonomy" id="1720313"/>
    <lineage>
        <taxon>Bacteria</taxon>
        <taxon>Bacillati</taxon>
        <taxon>Bacillota</taxon>
        <taxon>Clostridia</taxon>
        <taxon>Eubacteriales</taxon>
        <taxon>Oscillospiraceae</taxon>
        <taxon>Bittarella (ex Durand et al. 2017)</taxon>
    </lineage>
</organism>
<feature type="compositionally biased region" description="Polar residues" evidence="1">
    <location>
        <begin position="1"/>
        <end position="12"/>
    </location>
</feature>